<evidence type="ECO:0000256" key="2">
    <source>
        <dbReference type="ARBA" id="ARBA00005896"/>
    </source>
</evidence>
<sequence>MSFPHTGLTEKVLAYRPPHPPVEELEPPKDRAFFADQTKKNILGAATKVKHLTPYIGTELEGVQLSQLTDAQKDDLALLVAERGVVFLRDQDITLEQQHDLTKYYGIQDRDPNQVDPRHVTILGRDDDIRAFASYGGDFHSDHSFEQNPPAYTLLRLIRTPETGGDTIFTSQTALYDKLSLSFQALFEGLRGLHSSEHGYINSINRGVGPFRGPVRREHPLVRTHPVTRVKSLFYNPSFVTHLEGLKGAEALHTLSFLRDHLHTADDLTVRWKWEPGSVAFWDNRVVAHRAVPGGYNPQEREGKRTAIYGEKPFFDAENSVSLSEWRRLQGLGGKEIGASQVNGSGGDHDVGKDE</sequence>
<protein>
    <recommendedName>
        <fullName evidence="8">TauD/TfdA-like domain-containing protein</fullName>
    </recommendedName>
</protein>
<dbReference type="PANTHER" id="PTHR30468:SF1">
    <property type="entry name" value="ALPHA-KETOGLUTARATE-DEPENDENT SULFONATE DIOXYGENASE"/>
    <property type="match status" value="1"/>
</dbReference>
<keyword evidence="3" id="KW-0479">Metal-binding</keyword>
<dbReference type="AlphaFoldDB" id="A0AAE8STF0"/>
<evidence type="ECO:0000256" key="5">
    <source>
        <dbReference type="ARBA" id="ARBA00023002"/>
    </source>
</evidence>
<dbReference type="Proteomes" id="UP001187682">
    <property type="component" value="Unassembled WGS sequence"/>
</dbReference>
<evidence type="ECO:0000313" key="9">
    <source>
        <dbReference type="EMBL" id="SPO00366.1"/>
    </source>
</evidence>
<evidence type="ECO:0000313" key="10">
    <source>
        <dbReference type="Proteomes" id="UP001187682"/>
    </source>
</evidence>
<feature type="domain" description="TauD/TfdA-like" evidence="8">
    <location>
        <begin position="49"/>
        <end position="306"/>
    </location>
</feature>
<dbReference type="InterPro" id="IPR003819">
    <property type="entry name" value="TauD/TfdA-like"/>
</dbReference>
<dbReference type="PANTHER" id="PTHR30468">
    <property type="entry name" value="ALPHA-KETOGLUTARATE-DEPENDENT SULFONATE DIOXYGENASE"/>
    <property type="match status" value="1"/>
</dbReference>
<feature type="region of interest" description="Disordered" evidence="7">
    <location>
        <begin position="1"/>
        <end position="27"/>
    </location>
</feature>
<reference evidence="9" key="1">
    <citation type="submission" date="2018-03" db="EMBL/GenBank/DDBJ databases">
        <authorList>
            <person name="Guldener U."/>
        </authorList>
    </citation>
    <scope>NUCLEOTIDE SEQUENCE</scope>
</reference>
<dbReference type="InterPro" id="IPR042098">
    <property type="entry name" value="TauD-like_sf"/>
</dbReference>
<keyword evidence="6" id="KW-0408">Iron</keyword>
<feature type="region of interest" description="Disordered" evidence="7">
    <location>
        <begin position="336"/>
        <end position="355"/>
    </location>
</feature>
<keyword evidence="4" id="KW-0223">Dioxygenase</keyword>
<evidence type="ECO:0000256" key="1">
    <source>
        <dbReference type="ARBA" id="ARBA00001954"/>
    </source>
</evidence>
<organism evidence="9 10">
    <name type="scientific">Cephalotrichum gorgonifer</name>
    <dbReference type="NCBI Taxonomy" id="2041049"/>
    <lineage>
        <taxon>Eukaryota</taxon>
        <taxon>Fungi</taxon>
        <taxon>Dikarya</taxon>
        <taxon>Ascomycota</taxon>
        <taxon>Pezizomycotina</taxon>
        <taxon>Sordariomycetes</taxon>
        <taxon>Hypocreomycetidae</taxon>
        <taxon>Microascales</taxon>
        <taxon>Microascaceae</taxon>
        <taxon>Cephalotrichum</taxon>
    </lineage>
</organism>
<evidence type="ECO:0000259" key="8">
    <source>
        <dbReference type="Pfam" id="PF02668"/>
    </source>
</evidence>
<dbReference type="EMBL" id="ONZQ02000003">
    <property type="protein sequence ID" value="SPO00366.1"/>
    <property type="molecule type" value="Genomic_DNA"/>
</dbReference>
<dbReference type="GO" id="GO:0046872">
    <property type="term" value="F:metal ion binding"/>
    <property type="evidence" value="ECO:0007669"/>
    <property type="project" value="UniProtKB-KW"/>
</dbReference>
<dbReference type="Gene3D" id="3.60.130.10">
    <property type="entry name" value="Clavaminate synthase-like"/>
    <property type="match status" value="1"/>
</dbReference>
<evidence type="ECO:0000256" key="3">
    <source>
        <dbReference type="ARBA" id="ARBA00022723"/>
    </source>
</evidence>
<name>A0AAE8STF0_9PEZI</name>
<comment type="cofactor">
    <cofactor evidence="1">
        <name>Fe(2+)</name>
        <dbReference type="ChEBI" id="CHEBI:29033"/>
    </cofactor>
</comment>
<evidence type="ECO:0000256" key="4">
    <source>
        <dbReference type="ARBA" id="ARBA00022964"/>
    </source>
</evidence>
<dbReference type="GO" id="GO:0005737">
    <property type="term" value="C:cytoplasm"/>
    <property type="evidence" value="ECO:0007669"/>
    <property type="project" value="TreeGrafter"/>
</dbReference>
<dbReference type="InterPro" id="IPR051323">
    <property type="entry name" value="AtsK-like"/>
</dbReference>
<evidence type="ECO:0000256" key="6">
    <source>
        <dbReference type="ARBA" id="ARBA00023004"/>
    </source>
</evidence>
<accession>A0AAE8STF0</accession>
<gene>
    <name evidence="9" type="ORF">DNG_03211</name>
</gene>
<comment type="similarity">
    <text evidence="2">Belongs to the TfdA dioxygenase family.</text>
</comment>
<dbReference type="Pfam" id="PF02668">
    <property type="entry name" value="TauD"/>
    <property type="match status" value="1"/>
</dbReference>
<dbReference type="SUPFAM" id="SSF51197">
    <property type="entry name" value="Clavaminate synthase-like"/>
    <property type="match status" value="1"/>
</dbReference>
<dbReference type="GO" id="GO:0016706">
    <property type="term" value="F:2-oxoglutarate-dependent dioxygenase activity"/>
    <property type="evidence" value="ECO:0007669"/>
    <property type="project" value="TreeGrafter"/>
</dbReference>
<keyword evidence="10" id="KW-1185">Reference proteome</keyword>
<proteinExistence type="inferred from homology"/>
<evidence type="ECO:0000256" key="7">
    <source>
        <dbReference type="SAM" id="MobiDB-lite"/>
    </source>
</evidence>
<comment type="caution">
    <text evidence="9">The sequence shown here is derived from an EMBL/GenBank/DDBJ whole genome shotgun (WGS) entry which is preliminary data.</text>
</comment>
<keyword evidence="5" id="KW-0560">Oxidoreductase</keyword>